<proteinExistence type="predicted"/>
<evidence type="ECO:0000256" key="2">
    <source>
        <dbReference type="ARBA" id="ARBA00023002"/>
    </source>
</evidence>
<sequence length="389" mass="42044">MQHPSTLDASTLARLRQLAARFATRAPAHDRSGDIATENLAELHQAGLLGLSVPVGHGGRGAPLRDLVTVVATLAGGDPSTALIVAMQYLQHAAIAAAATWPEDLRRRVGESAVREGALLNALRVEPDLGTPSRGGRPATRLRREAGRWRLDGTKIYSTGSTALRWGLAWVSTDEDPFRTGQVLVDMRAPGIRIEPTWHQMGMRATGSNTVIFDNVTVPDDAIVDLRPPDAWKDGDSFTARWHAILVAALYDAVARSGRDWLVSFLHERVPSALGRPLATLPRFEMLLGEIDSLLMSNAAVLSHALSREEGGTLDLADANLAKYVMTENAIRATERAIAAIGNPGLSQDNPLERHYRDVLCGRIHTPQSDTALMLSGRKALNERLKTGA</sequence>
<dbReference type="PANTHER" id="PTHR43831:SF1">
    <property type="entry name" value="ISOBUTYRYL-COA DEHYDROGENASE, MITOCHONDRIAL"/>
    <property type="match status" value="1"/>
</dbReference>
<dbReference type="InterPro" id="IPR036250">
    <property type="entry name" value="AcylCo_DH-like_C"/>
</dbReference>
<keyword evidence="1" id="KW-0285">Flavoprotein</keyword>
<dbReference type="SUPFAM" id="SSF47203">
    <property type="entry name" value="Acyl-CoA dehydrogenase C-terminal domain-like"/>
    <property type="match status" value="1"/>
</dbReference>
<evidence type="ECO:0000259" key="3">
    <source>
        <dbReference type="Pfam" id="PF02770"/>
    </source>
</evidence>
<dbReference type="InterPro" id="IPR052547">
    <property type="entry name" value="Mito_Isobutyryl-CoADH"/>
</dbReference>
<dbReference type="PANTHER" id="PTHR43831">
    <property type="entry name" value="ISOBUTYRYL-COA DEHYDROGENASE"/>
    <property type="match status" value="1"/>
</dbReference>
<evidence type="ECO:0000259" key="4">
    <source>
        <dbReference type="Pfam" id="PF02771"/>
    </source>
</evidence>
<dbReference type="Gene3D" id="1.20.140.10">
    <property type="entry name" value="Butyryl-CoA Dehydrogenase, subunit A, domain 3"/>
    <property type="match status" value="1"/>
</dbReference>
<dbReference type="Gene3D" id="1.10.540.10">
    <property type="entry name" value="Acyl-CoA dehydrogenase/oxidase, N-terminal domain"/>
    <property type="match status" value="1"/>
</dbReference>
<name>A0A318Q8H7_9PROT</name>
<dbReference type="InterPro" id="IPR013107">
    <property type="entry name" value="Acyl-CoA_DH_C"/>
</dbReference>
<dbReference type="Proteomes" id="UP000247609">
    <property type="component" value="Unassembled WGS sequence"/>
</dbReference>
<evidence type="ECO:0000313" key="6">
    <source>
        <dbReference type="EMBL" id="PYD75050.1"/>
    </source>
</evidence>
<reference evidence="6 7" key="1">
    <citation type="submission" date="2017-07" db="EMBL/GenBank/DDBJ databases">
        <title>A draft genome sequence of Komagataeibacter sp. T5K1.</title>
        <authorList>
            <person name="Skraban J."/>
            <person name="Cleenwerck I."/>
            <person name="Vandamme P."/>
            <person name="Trcek J."/>
        </authorList>
    </citation>
    <scope>NUCLEOTIDE SEQUENCE [LARGE SCALE GENOMIC DNA]</scope>
    <source>
        <strain evidence="6 7">T5K1</strain>
    </source>
</reference>
<dbReference type="AlphaFoldDB" id="A0A318Q8H7"/>
<dbReference type="RefSeq" id="WP_110531360.1">
    <property type="nucleotide sequence ID" value="NZ_NOXG01000016.1"/>
</dbReference>
<dbReference type="InterPro" id="IPR006091">
    <property type="entry name" value="Acyl-CoA_Oxase/DH_mid-dom"/>
</dbReference>
<evidence type="ECO:0000313" key="7">
    <source>
        <dbReference type="Proteomes" id="UP000247609"/>
    </source>
</evidence>
<protein>
    <submittedName>
        <fullName evidence="6">Acyl-CoA dehydrogenase</fullName>
    </submittedName>
</protein>
<feature type="domain" description="Acyl-CoA oxidase/dehydrogenase middle" evidence="3">
    <location>
        <begin position="126"/>
        <end position="216"/>
    </location>
</feature>
<keyword evidence="2" id="KW-0560">Oxidoreductase</keyword>
<feature type="domain" description="Acyl-CoA dehydrogenase C-terminal" evidence="5">
    <location>
        <begin position="254"/>
        <end position="366"/>
    </location>
</feature>
<dbReference type="InterPro" id="IPR013786">
    <property type="entry name" value="AcylCoA_DH/ox_N"/>
</dbReference>
<dbReference type="SUPFAM" id="SSF56645">
    <property type="entry name" value="Acyl-CoA dehydrogenase NM domain-like"/>
    <property type="match status" value="1"/>
</dbReference>
<comment type="caution">
    <text evidence="6">The sequence shown here is derived from an EMBL/GenBank/DDBJ whole genome shotgun (WGS) entry which is preliminary data.</text>
</comment>
<dbReference type="Pfam" id="PF08028">
    <property type="entry name" value="Acyl-CoA_dh_2"/>
    <property type="match status" value="1"/>
</dbReference>
<dbReference type="GO" id="GO:0050660">
    <property type="term" value="F:flavin adenine dinucleotide binding"/>
    <property type="evidence" value="ECO:0007669"/>
    <property type="project" value="InterPro"/>
</dbReference>
<feature type="domain" description="Acyl-CoA dehydrogenase/oxidase N-terminal" evidence="4">
    <location>
        <begin position="17"/>
        <end position="97"/>
    </location>
</feature>
<dbReference type="EMBL" id="NOXG01000016">
    <property type="protein sequence ID" value="PYD75050.1"/>
    <property type="molecule type" value="Genomic_DNA"/>
</dbReference>
<organism evidence="6 7">
    <name type="scientific">Novacetimonas pomaceti</name>
    <dbReference type="NCBI Taxonomy" id="2021998"/>
    <lineage>
        <taxon>Bacteria</taxon>
        <taxon>Pseudomonadati</taxon>
        <taxon>Pseudomonadota</taxon>
        <taxon>Alphaproteobacteria</taxon>
        <taxon>Acetobacterales</taxon>
        <taxon>Acetobacteraceae</taxon>
        <taxon>Novacetimonas</taxon>
    </lineage>
</organism>
<dbReference type="InterPro" id="IPR046373">
    <property type="entry name" value="Acyl-CoA_Oxase/DH_mid-dom_sf"/>
</dbReference>
<dbReference type="GO" id="GO:0016627">
    <property type="term" value="F:oxidoreductase activity, acting on the CH-CH group of donors"/>
    <property type="evidence" value="ECO:0007669"/>
    <property type="project" value="InterPro"/>
</dbReference>
<dbReference type="PIRSF" id="PIRSF016578">
    <property type="entry name" value="HsaA"/>
    <property type="match status" value="1"/>
</dbReference>
<dbReference type="InterPro" id="IPR037069">
    <property type="entry name" value="AcylCoA_DH/ox_N_sf"/>
</dbReference>
<accession>A0A318Q8H7</accession>
<dbReference type="Pfam" id="PF02771">
    <property type="entry name" value="Acyl-CoA_dh_N"/>
    <property type="match status" value="1"/>
</dbReference>
<dbReference type="Pfam" id="PF02770">
    <property type="entry name" value="Acyl-CoA_dh_M"/>
    <property type="match status" value="1"/>
</dbReference>
<dbReference type="InterPro" id="IPR009100">
    <property type="entry name" value="AcylCoA_DH/oxidase_NM_dom_sf"/>
</dbReference>
<dbReference type="Gene3D" id="2.40.110.10">
    <property type="entry name" value="Butyryl-CoA Dehydrogenase, subunit A, domain 2"/>
    <property type="match status" value="1"/>
</dbReference>
<gene>
    <name evidence="6" type="ORF">CFR71_11625</name>
</gene>
<evidence type="ECO:0000256" key="1">
    <source>
        <dbReference type="ARBA" id="ARBA00022630"/>
    </source>
</evidence>
<evidence type="ECO:0000259" key="5">
    <source>
        <dbReference type="Pfam" id="PF08028"/>
    </source>
</evidence>